<evidence type="ECO:0000256" key="2">
    <source>
        <dbReference type="ARBA" id="ARBA00034247"/>
    </source>
</evidence>
<keyword evidence="5" id="KW-1185">Reference proteome</keyword>
<dbReference type="InterPro" id="IPR000160">
    <property type="entry name" value="GGDEF_dom"/>
</dbReference>
<protein>
    <recommendedName>
        <fullName evidence="1">diguanylate cyclase</fullName>
        <ecNumber evidence="1">2.7.7.65</ecNumber>
    </recommendedName>
</protein>
<dbReference type="SMART" id="SM00267">
    <property type="entry name" value="GGDEF"/>
    <property type="match status" value="1"/>
</dbReference>
<evidence type="ECO:0000313" key="5">
    <source>
        <dbReference type="Proteomes" id="UP001161325"/>
    </source>
</evidence>
<evidence type="ECO:0000313" key="4">
    <source>
        <dbReference type="EMBL" id="GLC25230.1"/>
    </source>
</evidence>
<dbReference type="GO" id="GO:0052621">
    <property type="term" value="F:diguanylate cyclase activity"/>
    <property type="evidence" value="ECO:0007669"/>
    <property type="project" value="UniProtKB-EC"/>
</dbReference>
<dbReference type="Proteomes" id="UP001161325">
    <property type="component" value="Unassembled WGS sequence"/>
</dbReference>
<feature type="domain" description="GGDEF" evidence="3">
    <location>
        <begin position="179"/>
        <end position="309"/>
    </location>
</feature>
<dbReference type="EMBL" id="BRXS01000002">
    <property type="protein sequence ID" value="GLC25230.1"/>
    <property type="molecule type" value="Genomic_DNA"/>
</dbReference>
<accession>A0AA37QF51</accession>
<name>A0AA37QF51_9BACT</name>
<dbReference type="SUPFAM" id="SSF55073">
    <property type="entry name" value="Nucleotide cyclase"/>
    <property type="match status" value="1"/>
</dbReference>
<dbReference type="PANTHER" id="PTHR45138:SF9">
    <property type="entry name" value="DIGUANYLATE CYCLASE DGCM-RELATED"/>
    <property type="match status" value="1"/>
</dbReference>
<dbReference type="Gene3D" id="3.30.70.270">
    <property type="match status" value="1"/>
</dbReference>
<dbReference type="Pfam" id="PF00990">
    <property type="entry name" value="GGDEF"/>
    <property type="match status" value="1"/>
</dbReference>
<organism evidence="4 5">
    <name type="scientific">Roseisolibacter agri</name>
    <dbReference type="NCBI Taxonomy" id="2014610"/>
    <lineage>
        <taxon>Bacteria</taxon>
        <taxon>Pseudomonadati</taxon>
        <taxon>Gemmatimonadota</taxon>
        <taxon>Gemmatimonadia</taxon>
        <taxon>Gemmatimonadales</taxon>
        <taxon>Gemmatimonadaceae</taxon>
        <taxon>Roseisolibacter</taxon>
    </lineage>
</organism>
<dbReference type="PROSITE" id="PS50887">
    <property type="entry name" value="GGDEF"/>
    <property type="match status" value="1"/>
</dbReference>
<dbReference type="EC" id="2.7.7.65" evidence="1"/>
<dbReference type="AlphaFoldDB" id="A0AA37QF51"/>
<dbReference type="CDD" id="cd01949">
    <property type="entry name" value="GGDEF"/>
    <property type="match status" value="1"/>
</dbReference>
<evidence type="ECO:0000259" key="3">
    <source>
        <dbReference type="PROSITE" id="PS50887"/>
    </source>
</evidence>
<reference evidence="4" key="1">
    <citation type="submission" date="2022-08" db="EMBL/GenBank/DDBJ databases">
        <title>Draft genome sequencing of Roseisolibacter agri AW1220.</title>
        <authorList>
            <person name="Tobiishi Y."/>
            <person name="Tonouchi A."/>
        </authorList>
    </citation>
    <scope>NUCLEOTIDE SEQUENCE</scope>
    <source>
        <strain evidence="4">AW1220</strain>
    </source>
</reference>
<dbReference type="PANTHER" id="PTHR45138">
    <property type="entry name" value="REGULATORY COMPONENTS OF SENSORY TRANSDUCTION SYSTEM"/>
    <property type="match status" value="1"/>
</dbReference>
<dbReference type="InterPro" id="IPR043128">
    <property type="entry name" value="Rev_trsase/Diguanyl_cyclase"/>
</dbReference>
<dbReference type="InterPro" id="IPR029787">
    <property type="entry name" value="Nucleotide_cyclase"/>
</dbReference>
<comment type="catalytic activity">
    <reaction evidence="2">
        <text>2 GTP = 3',3'-c-di-GMP + 2 diphosphate</text>
        <dbReference type="Rhea" id="RHEA:24898"/>
        <dbReference type="ChEBI" id="CHEBI:33019"/>
        <dbReference type="ChEBI" id="CHEBI:37565"/>
        <dbReference type="ChEBI" id="CHEBI:58805"/>
        <dbReference type="EC" id="2.7.7.65"/>
    </reaction>
</comment>
<gene>
    <name evidence="4" type="ORF">rosag_17430</name>
</gene>
<dbReference type="InterPro" id="IPR050469">
    <property type="entry name" value="Diguanylate_Cyclase"/>
</dbReference>
<comment type="caution">
    <text evidence="4">The sequence shown here is derived from an EMBL/GenBank/DDBJ whole genome shotgun (WGS) entry which is preliminary data.</text>
</comment>
<evidence type="ECO:0000256" key="1">
    <source>
        <dbReference type="ARBA" id="ARBA00012528"/>
    </source>
</evidence>
<proteinExistence type="predicted"/>
<dbReference type="NCBIfam" id="TIGR00254">
    <property type="entry name" value="GGDEF"/>
    <property type="match status" value="1"/>
</dbReference>
<sequence>MSSPDLVRSPIPAILRLWRRYVTWRRTQDMNGVEIAWFVGGIWSLCAVGWLDTRLPPAVARDLLYLGPLALVGWRLGPRAAWTLALYAGSIRVFAASERLDWPVDATGHWKVVLWGSVLGSVLQFSLVTYGLLRLRAALASERRRANEDGLTGLLNRRAFGDALSAVLRGDRRSRGATSAGALAYIDLDGFKAVNDTRGHDEGDAVLRLAAEVLRSAVRAGDVVARLGGDEFSLWLRGASEAEARAVCERVLDALRTRAVERGWNVGASIGVAVFAERPQSAEAALTAADTLMYGVKRSGKGRVHVALVPVVTSS</sequence>